<gene>
    <name evidence="10" type="ORF">BDFB_000570</name>
</gene>
<dbReference type="STRING" id="1661398.A0A482VCI6"/>
<evidence type="ECO:0000313" key="11">
    <source>
        <dbReference type="Proteomes" id="UP000292052"/>
    </source>
</evidence>
<dbReference type="PANTHER" id="PTHR13322">
    <property type="entry name" value="C1ORF73 PROTEIN"/>
    <property type="match status" value="1"/>
</dbReference>
<comment type="subcellular location">
    <subcellularLocation>
        <location evidence="2">Cytoplasm</location>
    </subcellularLocation>
    <subcellularLocation>
        <location evidence="1">Nucleus</location>
    </subcellularLocation>
</comment>
<evidence type="ECO:0000259" key="7">
    <source>
        <dbReference type="Pfam" id="PF22965"/>
    </source>
</evidence>
<dbReference type="GO" id="GO:0032039">
    <property type="term" value="C:integrator complex"/>
    <property type="evidence" value="ECO:0007669"/>
    <property type="project" value="InterPro"/>
</dbReference>
<keyword evidence="11" id="KW-1185">Reference proteome</keyword>
<evidence type="ECO:0000256" key="1">
    <source>
        <dbReference type="ARBA" id="ARBA00004123"/>
    </source>
</evidence>
<dbReference type="PANTHER" id="PTHR13322:SF2">
    <property type="entry name" value="INTEGRATOR COMPLEX SUBUNIT 7"/>
    <property type="match status" value="1"/>
</dbReference>
<dbReference type="EMBL" id="QDEB01114092">
    <property type="protein sequence ID" value="RZB41007.1"/>
    <property type="molecule type" value="Genomic_DNA"/>
</dbReference>
<dbReference type="GO" id="GO:0034472">
    <property type="term" value="P:snRNA 3'-end processing"/>
    <property type="evidence" value="ECO:0007669"/>
    <property type="project" value="TreeGrafter"/>
</dbReference>
<sequence>MLSVRVNSFNENGLGEPEQDANSALTELDKGLRSGKVGEQCEAIVRFPKLFEKYPFPILINASLLKLADVFRMGNNFLRLCVLRVCQQSEKHLDKISSVDEFVRRIYSVIHSNDPIARAVTLRTFGAVAAIIPERQQVHHSIRSSLDSHDNVEVEAAIYAAIQFAAQSKTFAVSMCNKVSDMIQGQSTPANMKLQLIPILQYMHHDTNTATMVRTLCIDLLPSYPAQDFVLVTLNTLTQLATATLVDVPSQVSLLLKYLRNDPRWEVKSKCLQYLYKLAKPGAHLWPPGATDNIIDFTLHSHQPKVLTLALGVIQVLTESPRMCHDYRDSNSKLRALCTKNCYSPQPLIAVQSIQILTQILCYCYKEKLETDGAEEVISSLETLILLLTFSNDKHPEQLKLALKCAVRLCESKKEHCETFVELLGTRLNNIHNDCTIVICETLGAIGGLKADTLLSLLANILNLLRALSEIESPTTQQTRIKIMLCTLVFQSMSDYTWNEQTEGAVFCVVENNNLWANYCIARAAVRYGHHKIAHNIFSSLTEQVSSEHFHFWLVCLKEMSEAEAHLLSSDDGLVNRLEKSIIHYNKAVAALKAASTPSHNLQFQAEYMRIRTEFLQCLVQLIYTCNTLCIVPPPAIAATIVQNTRDEYQRHGYITNQLRKCVKEFKNCGDLYWKLYQTAFDADPATLENMQILQQMCVLVEQGVESVCVNGAKIRDEPVEFGSQNVRLESQQLVKSCCNALKVAHAIVEDSSMTTITHKHVELIKKIVEVLSNASLPIPRYFFQVLQSTSVKLAISPQPRVMGEFISVQANSQLAVKVEGVIQHGMKPGLFRRIEEVIVTVTSQIQNNSKNKDVDNKNSEQSSVLAQAVTPHKDFFTAQFLLAFPKGGQYLLVVEASVIDEDSNTWKTGPRSTLTVKVPEEAKLTPITVPGMASNANVYVFYDFKAAVLGYFHFRILMPEDNLFIRPHQKKP</sequence>
<dbReference type="GO" id="GO:0005737">
    <property type="term" value="C:cytoplasm"/>
    <property type="evidence" value="ECO:0007669"/>
    <property type="project" value="UniProtKB-SubCell"/>
</dbReference>
<dbReference type="Pfam" id="PF24437">
    <property type="entry name" value="INTS7_HB"/>
    <property type="match status" value="1"/>
</dbReference>
<reference evidence="10 11" key="1">
    <citation type="submission" date="2017-03" db="EMBL/GenBank/DDBJ databases">
        <title>Genome of the blue death feigning beetle - Asbolus verrucosus.</title>
        <authorList>
            <person name="Rider S.D."/>
        </authorList>
    </citation>
    <scope>NUCLEOTIDE SEQUENCE [LARGE SCALE GENOMIC DNA]</scope>
    <source>
        <strain evidence="10">Butters</strain>
        <tissue evidence="10">Head and leg muscle</tissue>
    </source>
</reference>
<name>A0A482VCI6_ASBVE</name>
<keyword evidence="5" id="KW-0963">Cytoplasm</keyword>
<dbReference type="Pfam" id="PF22965">
    <property type="entry name" value="INTS7_C"/>
    <property type="match status" value="1"/>
</dbReference>
<dbReference type="InterPro" id="IPR054519">
    <property type="entry name" value="INTS7_C"/>
</dbReference>
<evidence type="ECO:0000259" key="8">
    <source>
        <dbReference type="Pfam" id="PF24436"/>
    </source>
</evidence>
<evidence type="ECO:0000256" key="6">
    <source>
        <dbReference type="ARBA" id="ARBA00023242"/>
    </source>
</evidence>
<evidence type="ECO:0000256" key="5">
    <source>
        <dbReference type="ARBA" id="ARBA00022490"/>
    </source>
</evidence>
<feature type="domain" description="Integrator complex subunit 7 C-terminal" evidence="7">
    <location>
        <begin position="793"/>
        <end position="907"/>
    </location>
</feature>
<evidence type="ECO:0000259" key="9">
    <source>
        <dbReference type="Pfam" id="PF24437"/>
    </source>
</evidence>
<dbReference type="SUPFAM" id="SSF48371">
    <property type="entry name" value="ARM repeat"/>
    <property type="match status" value="2"/>
</dbReference>
<evidence type="ECO:0000256" key="2">
    <source>
        <dbReference type="ARBA" id="ARBA00004496"/>
    </source>
</evidence>
<evidence type="ECO:0000256" key="4">
    <source>
        <dbReference type="ARBA" id="ARBA00015336"/>
    </source>
</evidence>
<feature type="domain" description="Integrator complex subunit 7 N-terminal" evidence="8">
    <location>
        <begin position="25"/>
        <end position="530"/>
    </location>
</feature>
<dbReference type="AlphaFoldDB" id="A0A482VCI6"/>
<accession>A0A482VCI6</accession>
<dbReference type="Proteomes" id="UP000292052">
    <property type="component" value="Unassembled WGS sequence"/>
</dbReference>
<dbReference type="InterPro" id="IPR056516">
    <property type="entry name" value="INTS7_N"/>
</dbReference>
<feature type="domain" description="Integrator complex subunit 7 helical bundle" evidence="9">
    <location>
        <begin position="531"/>
        <end position="708"/>
    </location>
</feature>
<comment type="similarity">
    <text evidence="3">Belongs to the Integrator subunit 7 family.</text>
</comment>
<dbReference type="InterPro" id="IPR033060">
    <property type="entry name" value="INTS7"/>
</dbReference>
<dbReference type="InterPro" id="IPR056517">
    <property type="entry name" value="INTS7_HB"/>
</dbReference>
<evidence type="ECO:0000313" key="10">
    <source>
        <dbReference type="EMBL" id="RZB41007.1"/>
    </source>
</evidence>
<dbReference type="InterPro" id="IPR016024">
    <property type="entry name" value="ARM-type_fold"/>
</dbReference>
<dbReference type="InterPro" id="IPR011989">
    <property type="entry name" value="ARM-like"/>
</dbReference>
<keyword evidence="6" id="KW-0539">Nucleus</keyword>
<dbReference type="Gene3D" id="1.25.10.10">
    <property type="entry name" value="Leucine-rich Repeat Variant"/>
    <property type="match status" value="1"/>
</dbReference>
<organism evidence="10 11">
    <name type="scientific">Asbolus verrucosus</name>
    <name type="common">Desert ironclad beetle</name>
    <dbReference type="NCBI Taxonomy" id="1661398"/>
    <lineage>
        <taxon>Eukaryota</taxon>
        <taxon>Metazoa</taxon>
        <taxon>Ecdysozoa</taxon>
        <taxon>Arthropoda</taxon>
        <taxon>Hexapoda</taxon>
        <taxon>Insecta</taxon>
        <taxon>Pterygota</taxon>
        <taxon>Neoptera</taxon>
        <taxon>Endopterygota</taxon>
        <taxon>Coleoptera</taxon>
        <taxon>Polyphaga</taxon>
        <taxon>Cucujiformia</taxon>
        <taxon>Tenebrionidae</taxon>
        <taxon>Pimeliinae</taxon>
        <taxon>Asbolus</taxon>
    </lineage>
</organism>
<comment type="caution">
    <text evidence="10">The sequence shown here is derived from an EMBL/GenBank/DDBJ whole genome shotgun (WGS) entry which is preliminary data.</text>
</comment>
<proteinExistence type="inferred from homology"/>
<protein>
    <recommendedName>
        <fullName evidence="4">Integrator complex subunit 7</fullName>
    </recommendedName>
</protein>
<dbReference type="OrthoDB" id="1921953at2759"/>
<evidence type="ECO:0000256" key="3">
    <source>
        <dbReference type="ARBA" id="ARBA00008565"/>
    </source>
</evidence>
<dbReference type="Pfam" id="PF24436">
    <property type="entry name" value="INTS7_N"/>
    <property type="match status" value="1"/>
</dbReference>